<organism evidence="2 3">
    <name type="scientific">Dovyalis caffra</name>
    <dbReference type="NCBI Taxonomy" id="77055"/>
    <lineage>
        <taxon>Eukaryota</taxon>
        <taxon>Viridiplantae</taxon>
        <taxon>Streptophyta</taxon>
        <taxon>Embryophyta</taxon>
        <taxon>Tracheophyta</taxon>
        <taxon>Spermatophyta</taxon>
        <taxon>Magnoliopsida</taxon>
        <taxon>eudicotyledons</taxon>
        <taxon>Gunneridae</taxon>
        <taxon>Pentapetalae</taxon>
        <taxon>rosids</taxon>
        <taxon>fabids</taxon>
        <taxon>Malpighiales</taxon>
        <taxon>Salicaceae</taxon>
        <taxon>Flacourtieae</taxon>
        <taxon>Dovyalis</taxon>
    </lineage>
</organism>
<comment type="caution">
    <text evidence="2">The sequence shown here is derived from an EMBL/GenBank/DDBJ whole genome shotgun (WGS) entry which is preliminary data.</text>
</comment>
<feature type="compositionally biased region" description="Basic residues" evidence="1">
    <location>
        <begin position="29"/>
        <end position="39"/>
    </location>
</feature>
<name>A0AAV1RWY0_9ROSI</name>
<evidence type="ECO:0000313" key="2">
    <source>
        <dbReference type="EMBL" id="CAK7340037.1"/>
    </source>
</evidence>
<feature type="region of interest" description="Disordered" evidence="1">
    <location>
        <begin position="1"/>
        <end position="39"/>
    </location>
</feature>
<evidence type="ECO:0000256" key="1">
    <source>
        <dbReference type="SAM" id="MobiDB-lite"/>
    </source>
</evidence>
<feature type="compositionally biased region" description="Low complexity" evidence="1">
    <location>
        <begin position="1"/>
        <end position="11"/>
    </location>
</feature>
<evidence type="ECO:0000313" key="3">
    <source>
        <dbReference type="Proteomes" id="UP001314170"/>
    </source>
</evidence>
<reference evidence="2 3" key="1">
    <citation type="submission" date="2024-01" db="EMBL/GenBank/DDBJ databases">
        <authorList>
            <person name="Waweru B."/>
        </authorList>
    </citation>
    <scope>NUCLEOTIDE SEQUENCE [LARGE SCALE GENOMIC DNA]</scope>
</reference>
<sequence length="256" mass="28716">MSSRPPSLIISSRRRQRGTFTPSPSPPPKRQRLTAPKKRKHTCDFVLFSPSSTPPPVIAVNDEEFVNLFNCDPPPSPAVAAAVKELLESIGEEWGYFCLKKKALEASPSFLEAQTQRKMRVLMSLRELQTGAIVLEVLGAFSRKYWPRDDWIVLTVEPGMVRDKFCAYEENPSHIFKVNVHIGVCVGFNLAALEYGGKWNAAGRLLDDSSETKCSRGHTAPGQLEDWEVKTIVEDVRTAQMFSISVVVEIERLIEQ</sequence>
<gene>
    <name evidence="2" type="ORF">DCAF_LOCUS15117</name>
</gene>
<keyword evidence="3" id="KW-1185">Reference proteome</keyword>
<dbReference type="Proteomes" id="UP001314170">
    <property type="component" value="Unassembled WGS sequence"/>
</dbReference>
<accession>A0AAV1RWY0</accession>
<protein>
    <submittedName>
        <fullName evidence="2">Uncharacterized protein</fullName>
    </submittedName>
</protein>
<dbReference type="EMBL" id="CAWUPB010001159">
    <property type="protein sequence ID" value="CAK7340037.1"/>
    <property type="molecule type" value="Genomic_DNA"/>
</dbReference>
<dbReference type="AlphaFoldDB" id="A0AAV1RWY0"/>
<proteinExistence type="predicted"/>